<dbReference type="EMBL" id="JABSTQ010011546">
    <property type="protein sequence ID" value="KAG0410186.1"/>
    <property type="molecule type" value="Genomic_DNA"/>
</dbReference>
<dbReference type="Proteomes" id="UP000805193">
    <property type="component" value="Unassembled WGS sequence"/>
</dbReference>
<protein>
    <submittedName>
        <fullName evidence="1">Uncharacterized protein</fullName>
    </submittedName>
</protein>
<comment type="caution">
    <text evidence="1">The sequence shown here is derived from an EMBL/GenBank/DDBJ whole genome shotgun (WGS) entry which is preliminary data.</text>
</comment>
<evidence type="ECO:0000313" key="1">
    <source>
        <dbReference type="EMBL" id="KAG0410186.1"/>
    </source>
</evidence>
<feature type="non-terminal residue" evidence="1">
    <location>
        <position position="97"/>
    </location>
</feature>
<organism evidence="1 2">
    <name type="scientific">Ixodes persulcatus</name>
    <name type="common">Taiga tick</name>
    <dbReference type="NCBI Taxonomy" id="34615"/>
    <lineage>
        <taxon>Eukaryota</taxon>
        <taxon>Metazoa</taxon>
        <taxon>Ecdysozoa</taxon>
        <taxon>Arthropoda</taxon>
        <taxon>Chelicerata</taxon>
        <taxon>Arachnida</taxon>
        <taxon>Acari</taxon>
        <taxon>Parasitiformes</taxon>
        <taxon>Ixodida</taxon>
        <taxon>Ixodoidea</taxon>
        <taxon>Ixodidae</taxon>
        <taxon>Ixodinae</taxon>
        <taxon>Ixodes</taxon>
    </lineage>
</organism>
<gene>
    <name evidence="1" type="ORF">HPB47_012701</name>
</gene>
<sequence>SFNVGAMRLFLGLLVFPAVVIYAQRFRVPPDDDGGFDQGGFDDASFGEQPYGSDRSITPEDMGPAFADGLASELGVAEMGPPLHGQDPYERGSGFAP</sequence>
<feature type="non-terminal residue" evidence="1">
    <location>
        <position position="1"/>
    </location>
</feature>
<evidence type="ECO:0000313" key="2">
    <source>
        <dbReference type="Proteomes" id="UP000805193"/>
    </source>
</evidence>
<name>A0AC60NST8_IXOPE</name>
<keyword evidence="2" id="KW-1185">Reference proteome</keyword>
<reference evidence="1 2" key="1">
    <citation type="journal article" date="2020" name="Cell">
        <title>Large-Scale Comparative Analyses of Tick Genomes Elucidate Their Genetic Diversity and Vector Capacities.</title>
        <authorList>
            <consortium name="Tick Genome and Microbiome Consortium (TIGMIC)"/>
            <person name="Jia N."/>
            <person name="Wang J."/>
            <person name="Shi W."/>
            <person name="Du L."/>
            <person name="Sun Y."/>
            <person name="Zhan W."/>
            <person name="Jiang J.F."/>
            <person name="Wang Q."/>
            <person name="Zhang B."/>
            <person name="Ji P."/>
            <person name="Bell-Sakyi L."/>
            <person name="Cui X.M."/>
            <person name="Yuan T.T."/>
            <person name="Jiang B.G."/>
            <person name="Yang W.F."/>
            <person name="Lam T.T."/>
            <person name="Chang Q.C."/>
            <person name="Ding S.J."/>
            <person name="Wang X.J."/>
            <person name="Zhu J.G."/>
            <person name="Ruan X.D."/>
            <person name="Zhao L."/>
            <person name="Wei J.T."/>
            <person name="Ye R.Z."/>
            <person name="Que T.C."/>
            <person name="Du C.H."/>
            <person name="Zhou Y.H."/>
            <person name="Cheng J.X."/>
            <person name="Dai P.F."/>
            <person name="Guo W.B."/>
            <person name="Han X.H."/>
            <person name="Huang E.J."/>
            <person name="Li L.F."/>
            <person name="Wei W."/>
            <person name="Gao Y.C."/>
            <person name="Liu J.Z."/>
            <person name="Shao H.Z."/>
            <person name="Wang X."/>
            <person name="Wang C.C."/>
            <person name="Yang T.C."/>
            <person name="Huo Q.B."/>
            <person name="Li W."/>
            <person name="Chen H.Y."/>
            <person name="Chen S.E."/>
            <person name="Zhou L.G."/>
            <person name="Ni X.B."/>
            <person name="Tian J.H."/>
            <person name="Sheng Y."/>
            <person name="Liu T."/>
            <person name="Pan Y.S."/>
            <person name="Xia L.Y."/>
            <person name="Li J."/>
            <person name="Zhao F."/>
            <person name="Cao W.C."/>
        </authorList>
    </citation>
    <scope>NUCLEOTIDE SEQUENCE [LARGE SCALE GENOMIC DNA]</scope>
    <source>
        <strain evidence="1">Iper-2018</strain>
    </source>
</reference>
<proteinExistence type="predicted"/>
<accession>A0AC60NST8</accession>